<evidence type="ECO:0000313" key="8">
    <source>
        <dbReference type="Proteomes" id="UP001228690"/>
    </source>
</evidence>
<dbReference type="InterPro" id="IPR014780">
    <property type="entry name" value="tRNA_psdUridine_synth_TruB"/>
</dbReference>
<dbReference type="Pfam" id="PF01509">
    <property type="entry name" value="TruB_N"/>
    <property type="match status" value="1"/>
</dbReference>
<evidence type="ECO:0000256" key="3">
    <source>
        <dbReference type="ARBA" id="ARBA00022694"/>
    </source>
</evidence>
<dbReference type="PANTHER" id="PTHR13767">
    <property type="entry name" value="TRNA-PSEUDOURIDINE SYNTHASE"/>
    <property type="match status" value="1"/>
</dbReference>
<comment type="similarity">
    <text evidence="2 5">Belongs to the pseudouridine synthase TruB family. Type 1 subfamily.</text>
</comment>
<dbReference type="GO" id="GO:0160148">
    <property type="term" value="F:tRNA pseudouridine(55) synthase activity"/>
    <property type="evidence" value="ECO:0007669"/>
    <property type="project" value="UniProtKB-EC"/>
</dbReference>
<name>A0ABY8MI20_9SPIO</name>
<gene>
    <name evidence="5 7" type="primary">truB</name>
    <name evidence="7" type="ORF">P0082_01625</name>
</gene>
<comment type="catalytic activity">
    <reaction evidence="1 5">
        <text>uridine(55) in tRNA = pseudouridine(55) in tRNA</text>
        <dbReference type="Rhea" id="RHEA:42532"/>
        <dbReference type="Rhea" id="RHEA-COMP:10101"/>
        <dbReference type="Rhea" id="RHEA-COMP:10102"/>
        <dbReference type="ChEBI" id="CHEBI:65314"/>
        <dbReference type="ChEBI" id="CHEBI:65315"/>
        <dbReference type="EC" id="5.4.99.25"/>
    </reaction>
</comment>
<protein>
    <recommendedName>
        <fullName evidence="5">tRNA pseudouridine synthase B</fullName>
        <ecNumber evidence="5">5.4.99.25</ecNumber>
    </recommendedName>
    <alternativeName>
        <fullName evidence="5">tRNA pseudouridine(55) synthase</fullName>
        <shortName evidence="5">Psi55 synthase</shortName>
    </alternativeName>
    <alternativeName>
        <fullName evidence="5">tRNA pseudouridylate synthase</fullName>
    </alternativeName>
    <alternativeName>
        <fullName evidence="5">tRNA-uridine isomerase</fullName>
    </alternativeName>
</protein>
<evidence type="ECO:0000256" key="2">
    <source>
        <dbReference type="ARBA" id="ARBA00005642"/>
    </source>
</evidence>
<keyword evidence="8" id="KW-1185">Reference proteome</keyword>
<feature type="domain" description="Pseudouridine synthase II N-terminal" evidence="6">
    <location>
        <begin position="25"/>
        <end position="185"/>
    </location>
</feature>
<keyword evidence="3 5" id="KW-0819">tRNA processing</keyword>
<dbReference type="SUPFAM" id="SSF55120">
    <property type="entry name" value="Pseudouridine synthase"/>
    <property type="match status" value="1"/>
</dbReference>
<reference evidence="7 8" key="1">
    <citation type="submission" date="2023-04" db="EMBL/GenBank/DDBJ databases">
        <title>Spirochaete genome identified in red abalone sample constitutes a novel genus.</title>
        <authorList>
            <person name="Sharma S.P."/>
            <person name="Purcell C.M."/>
            <person name="Hyde J.R."/>
            <person name="Severin A.J."/>
        </authorList>
    </citation>
    <scope>NUCLEOTIDE SEQUENCE [LARGE SCALE GENOMIC DNA]</scope>
    <source>
        <strain evidence="7 8">SP-2023</strain>
    </source>
</reference>
<dbReference type="NCBIfam" id="TIGR00431">
    <property type="entry name" value="TruB"/>
    <property type="match status" value="1"/>
</dbReference>
<dbReference type="HAMAP" id="MF_01080">
    <property type="entry name" value="TruB_bact"/>
    <property type="match status" value="1"/>
</dbReference>
<accession>A0ABY8MI20</accession>
<comment type="function">
    <text evidence="5">Responsible for synthesis of pseudouridine from uracil-55 in the psi GC loop of transfer RNAs.</text>
</comment>
<evidence type="ECO:0000259" key="6">
    <source>
        <dbReference type="Pfam" id="PF01509"/>
    </source>
</evidence>
<proteinExistence type="inferred from homology"/>
<evidence type="ECO:0000256" key="4">
    <source>
        <dbReference type="ARBA" id="ARBA00023235"/>
    </source>
</evidence>
<dbReference type="EC" id="5.4.99.25" evidence="5"/>
<evidence type="ECO:0000256" key="1">
    <source>
        <dbReference type="ARBA" id="ARBA00000385"/>
    </source>
</evidence>
<sequence length="365" mass="40668">MKGHVYYLYKEKGDTSFQSIRKLQKTYGLKKVGHCGTLDKFAEGLLIVLSGNATKLAGAITGLDKSYIAEIEFGKETDTLDPDGRVIEEAVLPTEAVIRSALSAWLAEIEGREGPAGNSHGELWQRPPAFSAIHVGGERSYKRALAGEDMSALPERKVALYSCEILRWEAPILQVKLHCSKGFYVRSFARDLARRCASVGHLRSLLRTSVGSLGLDRAGKLGEGVPVGDFIDLLSQLEGRLPLDVWRTGRDVYCEREMPKEIDGETHGEIGLKDWTLLRQGRIPGDIFRAACERYGRSPSEEGRGMQGEVKEFALLHQRQIIALFRFRWEAEGEAETSGLEDGDAEDKLRPVLKFWHNFSNDCES</sequence>
<organism evidence="7 8">
    <name type="scientific">Candidatus Haliotispira prima</name>
    <dbReference type="NCBI Taxonomy" id="3034016"/>
    <lineage>
        <taxon>Bacteria</taxon>
        <taxon>Pseudomonadati</taxon>
        <taxon>Spirochaetota</taxon>
        <taxon>Spirochaetia</taxon>
        <taxon>Spirochaetales</taxon>
        <taxon>Spirochaetaceae</taxon>
        <taxon>Candidatus Haliotispira</taxon>
    </lineage>
</organism>
<evidence type="ECO:0000256" key="5">
    <source>
        <dbReference type="HAMAP-Rule" id="MF_01080"/>
    </source>
</evidence>
<dbReference type="Gene3D" id="3.30.2350.10">
    <property type="entry name" value="Pseudouridine synthase"/>
    <property type="match status" value="1"/>
</dbReference>
<dbReference type="Proteomes" id="UP001228690">
    <property type="component" value="Chromosome"/>
</dbReference>
<dbReference type="InterPro" id="IPR002501">
    <property type="entry name" value="PsdUridine_synth_N"/>
</dbReference>
<dbReference type="EMBL" id="CP123443">
    <property type="protein sequence ID" value="WGK69586.1"/>
    <property type="molecule type" value="Genomic_DNA"/>
</dbReference>
<feature type="active site" description="Nucleophile" evidence="5">
    <location>
        <position position="39"/>
    </location>
</feature>
<dbReference type="InterPro" id="IPR020103">
    <property type="entry name" value="PsdUridine_synth_cat_dom_sf"/>
</dbReference>
<keyword evidence="4 5" id="KW-0413">Isomerase</keyword>
<dbReference type="RefSeq" id="WP_326927772.1">
    <property type="nucleotide sequence ID" value="NZ_CP123443.1"/>
</dbReference>
<dbReference type="PANTHER" id="PTHR13767:SF2">
    <property type="entry name" value="PSEUDOURIDYLATE SYNTHASE TRUB1"/>
    <property type="match status" value="1"/>
</dbReference>
<evidence type="ECO:0000313" key="7">
    <source>
        <dbReference type="EMBL" id="WGK69586.1"/>
    </source>
</evidence>